<evidence type="ECO:0000313" key="3">
    <source>
        <dbReference type="EMBL" id="MFI7262952.1"/>
    </source>
</evidence>
<name>A0ABW7ZLZ0_9ACTN</name>
<sequence length="86" mass="9509">MQGTERGARAPDGEMRAAGTYSLLRPRESRRVLAAKVDEIEAAGVDFVVAVNPGCLRQLRTDPRRRRSRVRAVHLAELLTRVTASP</sequence>
<keyword evidence="4" id="KW-1185">Reference proteome</keyword>
<dbReference type="Pfam" id="PF02754">
    <property type="entry name" value="CCG"/>
    <property type="match status" value="1"/>
</dbReference>
<protein>
    <submittedName>
        <fullName evidence="3">Heterodisulfide reductase-related iron-sulfur binding cluster</fullName>
    </submittedName>
</protein>
<dbReference type="Proteomes" id="UP001612812">
    <property type="component" value="Unassembled WGS sequence"/>
</dbReference>
<proteinExistence type="predicted"/>
<feature type="compositionally biased region" description="Basic and acidic residues" evidence="1">
    <location>
        <begin position="1"/>
        <end position="15"/>
    </location>
</feature>
<organism evidence="3 4">
    <name type="scientific">Micromonospora maritima</name>
    <dbReference type="NCBI Taxonomy" id="986711"/>
    <lineage>
        <taxon>Bacteria</taxon>
        <taxon>Bacillati</taxon>
        <taxon>Actinomycetota</taxon>
        <taxon>Actinomycetes</taxon>
        <taxon>Micromonosporales</taxon>
        <taxon>Micromonosporaceae</taxon>
        <taxon>Micromonospora</taxon>
    </lineage>
</organism>
<comment type="caution">
    <text evidence="3">The sequence shown here is derived from an EMBL/GenBank/DDBJ whole genome shotgun (WGS) entry which is preliminary data.</text>
</comment>
<feature type="region of interest" description="Disordered" evidence="1">
    <location>
        <begin position="1"/>
        <end position="21"/>
    </location>
</feature>
<dbReference type="EMBL" id="JBITLE010000003">
    <property type="protein sequence ID" value="MFI7262952.1"/>
    <property type="molecule type" value="Genomic_DNA"/>
</dbReference>
<accession>A0ABW7ZLZ0</accession>
<evidence type="ECO:0000313" key="4">
    <source>
        <dbReference type="Proteomes" id="UP001612812"/>
    </source>
</evidence>
<dbReference type="InterPro" id="IPR004017">
    <property type="entry name" value="Cys_rich_dom"/>
</dbReference>
<dbReference type="RefSeq" id="WP_396762315.1">
    <property type="nucleotide sequence ID" value="NZ_JBITLA010000003.1"/>
</dbReference>
<evidence type="ECO:0000256" key="1">
    <source>
        <dbReference type="SAM" id="MobiDB-lite"/>
    </source>
</evidence>
<reference evidence="3 4" key="1">
    <citation type="submission" date="2024-10" db="EMBL/GenBank/DDBJ databases">
        <title>The Natural Products Discovery Center: Release of the First 8490 Sequenced Strains for Exploring Actinobacteria Biosynthetic Diversity.</title>
        <authorList>
            <person name="Kalkreuter E."/>
            <person name="Kautsar S.A."/>
            <person name="Yang D."/>
            <person name="Bader C.D."/>
            <person name="Teijaro C.N."/>
            <person name="Fluegel L."/>
            <person name="Davis C.M."/>
            <person name="Simpson J.R."/>
            <person name="Lauterbach L."/>
            <person name="Steele A.D."/>
            <person name="Gui C."/>
            <person name="Meng S."/>
            <person name="Li G."/>
            <person name="Viehrig K."/>
            <person name="Ye F."/>
            <person name="Su P."/>
            <person name="Kiefer A.F."/>
            <person name="Nichols A."/>
            <person name="Cepeda A.J."/>
            <person name="Yan W."/>
            <person name="Fan B."/>
            <person name="Jiang Y."/>
            <person name="Adhikari A."/>
            <person name="Zheng C.-J."/>
            <person name="Schuster L."/>
            <person name="Cowan T.M."/>
            <person name="Smanski M.J."/>
            <person name="Chevrette M.G."/>
            <person name="De Carvalho L.P.S."/>
            <person name="Shen B."/>
        </authorList>
    </citation>
    <scope>NUCLEOTIDE SEQUENCE [LARGE SCALE GENOMIC DNA]</scope>
    <source>
        <strain evidence="3 4">NPDC049845</strain>
    </source>
</reference>
<gene>
    <name evidence="3" type="ORF">ACIBP4_11690</name>
</gene>
<evidence type="ECO:0000259" key="2">
    <source>
        <dbReference type="Pfam" id="PF02754"/>
    </source>
</evidence>
<feature type="domain" description="Cysteine-rich" evidence="2">
    <location>
        <begin position="18"/>
        <end position="60"/>
    </location>
</feature>